<sequence>MIETETLPDEELGAQATEWRRRALQGELHARGIAHQLEAELRRRAGVHHHPDYDTLDLRSLEHRQGKRPWWKPW</sequence>
<dbReference type="Proteomes" id="UP000281118">
    <property type="component" value="Unassembled WGS sequence"/>
</dbReference>
<accession>A0A433MRM0</accession>
<dbReference type="RefSeq" id="WP_126024633.1">
    <property type="nucleotide sequence ID" value="NZ_RXFT01000013.1"/>
</dbReference>
<evidence type="ECO:0000313" key="1">
    <source>
        <dbReference type="EMBL" id="RUR70515.1"/>
    </source>
</evidence>
<dbReference type="AlphaFoldDB" id="A0A433MRM0"/>
<name>A0A433MRM0_9BURK</name>
<comment type="caution">
    <text evidence="1">The sequence shown here is derived from an EMBL/GenBank/DDBJ whole genome shotgun (WGS) entry which is preliminary data.</text>
</comment>
<protein>
    <submittedName>
        <fullName evidence="1">Uncharacterized protein</fullName>
    </submittedName>
</protein>
<dbReference type="EMBL" id="RXFT01000013">
    <property type="protein sequence ID" value="RUR70515.1"/>
    <property type="molecule type" value="Genomic_DNA"/>
</dbReference>
<dbReference type="OrthoDB" id="8858663at2"/>
<reference evidence="1 2" key="1">
    <citation type="submission" date="2018-12" db="EMBL/GenBank/DDBJ databases">
        <title>The genome sequences of Variovorax guangxiensis DSM 27352.</title>
        <authorList>
            <person name="Gao J."/>
            <person name="Sun J."/>
        </authorList>
    </citation>
    <scope>NUCLEOTIDE SEQUENCE [LARGE SCALE GENOMIC DNA]</scope>
    <source>
        <strain evidence="1 2">DSM 27352</strain>
    </source>
</reference>
<gene>
    <name evidence="1" type="ORF">EJP67_26000</name>
</gene>
<evidence type="ECO:0000313" key="2">
    <source>
        <dbReference type="Proteomes" id="UP000281118"/>
    </source>
</evidence>
<proteinExistence type="predicted"/>
<organism evidence="1 2">
    <name type="scientific">Variovorax guangxiensis</name>
    <dbReference type="NCBI Taxonomy" id="1775474"/>
    <lineage>
        <taxon>Bacteria</taxon>
        <taxon>Pseudomonadati</taxon>
        <taxon>Pseudomonadota</taxon>
        <taxon>Betaproteobacteria</taxon>
        <taxon>Burkholderiales</taxon>
        <taxon>Comamonadaceae</taxon>
        <taxon>Variovorax</taxon>
    </lineage>
</organism>